<dbReference type="GO" id="GO:0006606">
    <property type="term" value="P:protein import into nucleus"/>
    <property type="evidence" value="ECO:0007669"/>
    <property type="project" value="TreeGrafter"/>
</dbReference>
<dbReference type="GO" id="GO:0017056">
    <property type="term" value="F:structural constituent of nuclear pore"/>
    <property type="evidence" value="ECO:0007669"/>
    <property type="project" value="TreeGrafter"/>
</dbReference>
<keyword evidence="9" id="KW-0472">Membrane</keyword>
<gene>
    <name evidence="10" type="ORF">AW171_hschr42500</name>
</gene>
<evidence type="ECO:0000313" key="11">
    <source>
        <dbReference type="Proteomes" id="UP000243052"/>
    </source>
</evidence>
<evidence type="ECO:0000256" key="6">
    <source>
        <dbReference type="ARBA" id="ARBA00023010"/>
    </source>
</evidence>
<dbReference type="GeneID" id="28723853"/>
<dbReference type="EMBL" id="CP014244">
    <property type="protein sequence ID" value="AMD20600.1"/>
    <property type="molecule type" value="Genomic_DNA"/>
</dbReference>
<evidence type="ECO:0000256" key="5">
    <source>
        <dbReference type="ARBA" id="ARBA00022927"/>
    </source>
</evidence>
<proteinExistence type="inferred from homology"/>
<dbReference type="PANTHER" id="PTHR13373">
    <property type="entry name" value="FROUNT PROTEIN-RELATED"/>
    <property type="match status" value="1"/>
</dbReference>
<dbReference type="GO" id="GO:0045893">
    <property type="term" value="P:positive regulation of DNA-templated transcription"/>
    <property type="evidence" value="ECO:0007669"/>
    <property type="project" value="TreeGrafter"/>
</dbReference>
<keyword evidence="11" id="KW-1185">Reference proteome</keyword>
<name>A0A0X8HSG1_9SACH</name>
<dbReference type="STRING" id="45286.A0A0X8HSG1"/>
<evidence type="ECO:0000256" key="7">
    <source>
        <dbReference type="ARBA" id="ARBA00023132"/>
    </source>
</evidence>
<evidence type="ECO:0000256" key="2">
    <source>
        <dbReference type="ARBA" id="ARBA00005573"/>
    </source>
</evidence>
<reference evidence="10 11" key="1">
    <citation type="submission" date="2016-01" db="EMBL/GenBank/DDBJ databases">
        <title>Genome sequence of the yeast Holleya sinecauda.</title>
        <authorList>
            <person name="Dietrich F.S."/>
        </authorList>
    </citation>
    <scope>NUCLEOTIDE SEQUENCE [LARGE SCALE GENOMIC DNA]</scope>
    <source>
        <strain evidence="10 11">ATCC 58844</strain>
    </source>
</reference>
<comment type="subunit">
    <text evidence="9">Component of the nuclear pore complex (NPC).</text>
</comment>
<protein>
    <recommendedName>
        <fullName evidence="9">Nuclear pore complex protein Nup85</fullName>
    </recommendedName>
</protein>
<evidence type="ECO:0000256" key="3">
    <source>
        <dbReference type="ARBA" id="ARBA00022448"/>
    </source>
</evidence>
<keyword evidence="6 9" id="KW-0811">Translocation</keyword>
<keyword evidence="4 9" id="KW-0509">mRNA transport</keyword>
<evidence type="ECO:0000256" key="9">
    <source>
        <dbReference type="RuleBase" id="RU365073"/>
    </source>
</evidence>
<accession>A0A0X8HSG1</accession>
<dbReference type="AlphaFoldDB" id="A0A0X8HSG1"/>
<keyword evidence="3 9" id="KW-0813">Transport</keyword>
<comment type="subcellular location">
    <subcellularLocation>
        <location evidence="1 9">Nucleus</location>
        <location evidence="1 9">Nuclear pore complex</location>
    </subcellularLocation>
</comment>
<organism evidence="10 11">
    <name type="scientific">Eremothecium sinecaudum</name>
    <dbReference type="NCBI Taxonomy" id="45286"/>
    <lineage>
        <taxon>Eukaryota</taxon>
        <taxon>Fungi</taxon>
        <taxon>Dikarya</taxon>
        <taxon>Ascomycota</taxon>
        <taxon>Saccharomycotina</taxon>
        <taxon>Saccharomycetes</taxon>
        <taxon>Saccharomycetales</taxon>
        <taxon>Saccharomycetaceae</taxon>
        <taxon>Eremothecium</taxon>
    </lineage>
</organism>
<dbReference type="GO" id="GO:0031080">
    <property type="term" value="C:nuclear pore outer ring"/>
    <property type="evidence" value="ECO:0007669"/>
    <property type="project" value="TreeGrafter"/>
</dbReference>
<keyword evidence="8 9" id="KW-0539">Nucleus</keyword>
<comment type="function">
    <text evidence="9">Functions as a component of the nuclear pore complex (NPC).</text>
</comment>
<keyword evidence="5 9" id="KW-0653">Protein transport</keyword>
<evidence type="ECO:0000256" key="1">
    <source>
        <dbReference type="ARBA" id="ARBA00004567"/>
    </source>
</evidence>
<evidence type="ECO:0000256" key="8">
    <source>
        <dbReference type="ARBA" id="ARBA00023242"/>
    </source>
</evidence>
<evidence type="ECO:0000256" key="4">
    <source>
        <dbReference type="ARBA" id="ARBA00022816"/>
    </source>
</evidence>
<dbReference type="Pfam" id="PF07575">
    <property type="entry name" value="Nucleopor_Nup85"/>
    <property type="match status" value="1"/>
</dbReference>
<dbReference type="RefSeq" id="XP_017987596.1">
    <property type="nucleotide sequence ID" value="XM_018131826.1"/>
</dbReference>
<sequence>MGSKMTKLNEYMLMDVDALDFAVDGVSESEEELPCGIDKVSNAPVYPFSNSSNVPKEKNLHFVFGPIVSKSVAFNKERGINELFPMHIPYFENSIEYTQYVSKLFEIYKSLGQDRQFNIPAIGLIKHSYTLEHNQTVNLAVEAMVSELEFFIESLKFSHRHQRLIDLEECLTILNCLKTIQFTLDSEEADSRMKMINSLINWVNRCDGEPSDSVIAAILDSDSKTPTRDNIFYWKVLCQLILRGLFEQAVATIKKAELLSYLENICPTTYTMVQDMINLLQSYPRESDSMFREWKELVLNLYNDWTQSVLEIPSSLKSSLEDVLLLMSGNKTKILYYSKTWYESYCGLMLYYIPSLQLSEEYLQLAIKEHPLDVTNSWEQACADIIMGKIYSILPILDSLDNCTAAFTASICEAKGLLDNDLIEDGIFDYGNIEHDIFGAKTTMSGYLLNQFALSIVTSGDKNMWYVAIGIISLTPNFSDTAKRMTIAELLPHYPFQTNDDTEWMLTICAKWKLPHISRTVYRILGQEALYLNNVIEAMSNFSKAGEFEWVKHYSWMIFEASILQGSPLEDEVVNAIIMSNEHSEIPKELVDAMVTPAMKQSLSPYAVLFEFYIAIDGKRWDEALELLLSLIEFQYLPQKYLVLLLGRFLFPIYLQDDDKVMREQEVLRVIKALDKLGDVPNEVSCAMYRELLTKSDDLPNEISSLLVAIRTKLSLKLCREFM</sequence>
<dbReference type="OrthoDB" id="17644at2759"/>
<dbReference type="Proteomes" id="UP000243052">
    <property type="component" value="Chromosome iv"/>
</dbReference>
<evidence type="ECO:0000313" key="10">
    <source>
        <dbReference type="EMBL" id="AMD20600.1"/>
    </source>
</evidence>
<dbReference type="GO" id="GO:0006406">
    <property type="term" value="P:mRNA export from nucleus"/>
    <property type="evidence" value="ECO:0007669"/>
    <property type="project" value="TreeGrafter"/>
</dbReference>
<comment type="similarity">
    <text evidence="2 9">Belongs to the nucleoporin Nup85 family.</text>
</comment>
<dbReference type="InterPro" id="IPR011502">
    <property type="entry name" value="Nucleoporin_Nup85"/>
</dbReference>
<dbReference type="PANTHER" id="PTHR13373:SF21">
    <property type="entry name" value="NUCLEAR PORE COMPLEX PROTEIN NUP85"/>
    <property type="match status" value="1"/>
</dbReference>
<dbReference type="GO" id="GO:0031965">
    <property type="term" value="C:nuclear membrane"/>
    <property type="evidence" value="ECO:0007669"/>
    <property type="project" value="UniProtKB-UniRule"/>
</dbReference>
<keyword evidence="7 9" id="KW-0906">Nuclear pore complex</keyword>